<organism evidence="12 13">
    <name type="scientific">Botrytis porri</name>
    <dbReference type="NCBI Taxonomy" id="87229"/>
    <lineage>
        <taxon>Eukaryota</taxon>
        <taxon>Fungi</taxon>
        <taxon>Dikarya</taxon>
        <taxon>Ascomycota</taxon>
        <taxon>Pezizomycotina</taxon>
        <taxon>Leotiomycetes</taxon>
        <taxon>Helotiales</taxon>
        <taxon>Sclerotiniaceae</taxon>
        <taxon>Botrytis</taxon>
    </lineage>
</organism>
<dbReference type="InterPro" id="IPR003439">
    <property type="entry name" value="ABC_transporter-like_ATP-bd"/>
</dbReference>
<evidence type="ECO:0000256" key="8">
    <source>
        <dbReference type="SAM" id="MobiDB-lite"/>
    </source>
</evidence>
<dbReference type="Pfam" id="PF00005">
    <property type="entry name" value="ABC_tran"/>
    <property type="match status" value="2"/>
</dbReference>
<keyword evidence="4" id="KW-0547">Nucleotide-binding</keyword>
<keyword evidence="7 9" id="KW-0472">Membrane</keyword>
<evidence type="ECO:0000256" key="7">
    <source>
        <dbReference type="ARBA" id="ARBA00023136"/>
    </source>
</evidence>
<evidence type="ECO:0000313" key="12">
    <source>
        <dbReference type="EMBL" id="TGO88153.1"/>
    </source>
</evidence>
<sequence>MGASQRVCMAIEKFRDLEFVASKSFRTLLIGILISSYSTLSLAPVVAFGTYTGSTRATNGDFNASRLFVSLILINLLASPLIRILQILPHFGAALGCFSRVEDFFEKSEVIDSRVTIVDGIKPGKGDHKTEFAEGNEVLNQEKQEYQFKSRHRSILSMRHASFGWGTETILHDINLEIRAGQHVAVIGPVGCGKSLLLQVILGEVEVEAGTIHVGGIGIGYCSQNPWLENVSAPENAFRSAPNDKSWENLVAESCELGGLLSIENAHQTVGSGGAKISGGERQRLLSRSITHKNNDLPNSGFSTYRNFCARKVVRTERNFARARNYSIHVTQDQQFIEAADVVLQVNNAGNLQQSQPMACIIQATRAGRIEGKPSSATESGSGSKCQSKKDHADPTKISDKRIYQAYFLSFGRSNLVIFFIGAIIFSFTFRFPSIWADGGLMQVLVARKRALGTGWAHLILIIILTSGVGLHGKLLRSVLNAPFIFIGTIDSGSLINRFNQDLMPVDTQLPFQPLNTVSGLFAAIFQTILITVSTVYIVAILPVLEAALFLIQHFYLRTSKQLRQLDLESKAGLHTMIAEVYEGLVTIRAHGWQNIMRGGFYEKLDRSKEPLTQKIQSWIALEIFLGAISRIEAFEHETPVEPEVTAPIDAPIAWPASGQLSFENVWTSYVPDVEKPSWSLQAITFKIRAGERVAICGRSGSGKSTLLLSLLALIETTEGAIYLDDGEIVRDALDPAGNLSDDTINNVLYDCALLDKINASGSLSANLGDVNLSVGETQLFVLARIILEIEDSNRGGVVLLDEATRRLTIIDVATERKQ</sequence>
<dbReference type="EMBL" id="PQXO01000180">
    <property type="protein sequence ID" value="TGO88153.1"/>
    <property type="molecule type" value="Genomic_DNA"/>
</dbReference>
<dbReference type="Gene3D" id="1.20.1560.10">
    <property type="entry name" value="ABC transporter type 1, transmembrane domain"/>
    <property type="match status" value="2"/>
</dbReference>
<feature type="region of interest" description="Disordered" evidence="8">
    <location>
        <begin position="371"/>
        <end position="394"/>
    </location>
</feature>
<evidence type="ECO:0000256" key="4">
    <source>
        <dbReference type="ARBA" id="ARBA00022741"/>
    </source>
</evidence>
<dbReference type="AlphaFoldDB" id="A0A4Z1KUN0"/>
<dbReference type="SUPFAM" id="SSF52540">
    <property type="entry name" value="P-loop containing nucleoside triphosphate hydrolases"/>
    <property type="match status" value="2"/>
</dbReference>
<dbReference type="Pfam" id="PF00664">
    <property type="entry name" value="ABC_membrane"/>
    <property type="match status" value="1"/>
</dbReference>
<evidence type="ECO:0000256" key="5">
    <source>
        <dbReference type="ARBA" id="ARBA00022840"/>
    </source>
</evidence>
<evidence type="ECO:0000259" key="10">
    <source>
        <dbReference type="PROSITE" id="PS50893"/>
    </source>
</evidence>
<evidence type="ECO:0008006" key="14">
    <source>
        <dbReference type="Google" id="ProtNLM"/>
    </source>
</evidence>
<feature type="domain" description="ABC transmembrane type-1" evidence="11">
    <location>
        <begin position="451"/>
        <end position="632"/>
    </location>
</feature>
<dbReference type="Gene3D" id="3.40.50.300">
    <property type="entry name" value="P-loop containing nucleotide triphosphate hydrolases"/>
    <property type="match status" value="2"/>
</dbReference>
<feature type="transmembrane region" description="Helical" evidence="9">
    <location>
        <begin position="416"/>
        <end position="436"/>
    </location>
</feature>
<dbReference type="PROSITE" id="PS50929">
    <property type="entry name" value="ABC_TM1F"/>
    <property type="match status" value="1"/>
</dbReference>
<evidence type="ECO:0000313" key="13">
    <source>
        <dbReference type="Proteomes" id="UP000297280"/>
    </source>
</evidence>
<reference evidence="12 13" key="1">
    <citation type="submission" date="2017-12" db="EMBL/GenBank/DDBJ databases">
        <title>Comparative genomics of Botrytis spp.</title>
        <authorList>
            <person name="Valero-Jimenez C.A."/>
            <person name="Tapia P."/>
            <person name="Veloso J."/>
            <person name="Silva-Moreno E."/>
            <person name="Staats M."/>
            <person name="Valdes J.H."/>
            <person name="Van Kan J.A.L."/>
        </authorList>
    </citation>
    <scope>NUCLEOTIDE SEQUENCE [LARGE SCALE GENOMIC DNA]</scope>
    <source>
        <strain evidence="12 13">MUCL3349</strain>
    </source>
</reference>
<dbReference type="GO" id="GO:0016020">
    <property type="term" value="C:membrane"/>
    <property type="evidence" value="ECO:0007669"/>
    <property type="project" value="UniProtKB-SubCell"/>
</dbReference>
<evidence type="ECO:0000256" key="3">
    <source>
        <dbReference type="ARBA" id="ARBA00022692"/>
    </source>
</evidence>
<gene>
    <name evidence="12" type="ORF">BPOR_0180g00080</name>
</gene>
<comment type="caution">
    <text evidence="12">The sequence shown here is derived from an EMBL/GenBank/DDBJ whole genome shotgun (WGS) entry which is preliminary data.</text>
</comment>
<feature type="transmembrane region" description="Helical" evidence="9">
    <location>
        <begin position="28"/>
        <end position="47"/>
    </location>
</feature>
<evidence type="ECO:0000256" key="6">
    <source>
        <dbReference type="ARBA" id="ARBA00022989"/>
    </source>
</evidence>
<comment type="subcellular location">
    <subcellularLocation>
        <location evidence="1">Membrane</location>
    </subcellularLocation>
</comment>
<protein>
    <recommendedName>
        <fullName evidence="14">ABC transmembrane type-1 domain-containing protein</fullName>
    </recommendedName>
</protein>
<proteinExistence type="predicted"/>
<dbReference type="InterPro" id="IPR003593">
    <property type="entry name" value="AAA+_ATPase"/>
</dbReference>
<evidence type="ECO:0000256" key="9">
    <source>
        <dbReference type="SAM" id="Phobius"/>
    </source>
</evidence>
<dbReference type="GO" id="GO:0005524">
    <property type="term" value="F:ATP binding"/>
    <property type="evidence" value="ECO:0007669"/>
    <property type="project" value="UniProtKB-KW"/>
</dbReference>
<dbReference type="PANTHER" id="PTHR24223">
    <property type="entry name" value="ATP-BINDING CASSETTE SUB-FAMILY C"/>
    <property type="match status" value="1"/>
</dbReference>
<evidence type="ECO:0000256" key="2">
    <source>
        <dbReference type="ARBA" id="ARBA00022448"/>
    </source>
</evidence>
<dbReference type="InterPro" id="IPR011527">
    <property type="entry name" value="ABC1_TM_dom"/>
</dbReference>
<keyword evidence="5" id="KW-0067">ATP-binding</keyword>
<accession>A0A4Z1KUN0</accession>
<dbReference type="GO" id="GO:0140359">
    <property type="term" value="F:ABC-type transporter activity"/>
    <property type="evidence" value="ECO:0007669"/>
    <property type="project" value="InterPro"/>
</dbReference>
<feature type="domain" description="ABC transporter" evidence="10">
    <location>
        <begin position="156"/>
        <end position="374"/>
    </location>
</feature>
<evidence type="ECO:0000256" key="1">
    <source>
        <dbReference type="ARBA" id="ARBA00004370"/>
    </source>
</evidence>
<dbReference type="SMART" id="SM00382">
    <property type="entry name" value="AAA"/>
    <property type="match status" value="2"/>
</dbReference>
<dbReference type="Proteomes" id="UP000297280">
    <property type="component" value="Unassembled WGS sequence"/>
</dbReference>
<dbReference type="InterPro" id="IPR036640">
    <property type="entry name" value="ABC1_TM_sf"/>
</dbReference>
<dbReference type="GO" id="GO:0016887">
    <property type="term" value="F:ATP hydrolysis activity"/>
    <property type="evidence" value="ECO:0007669"/>
    <property type="project" value="InterPro"/>
</dbReference>
<dbReference type="InterPro" id="IPR027417">
    <property type="entry name" value="P-loop_NTPase"/>
</dbReference>
<name>A0A4Z1KUN0_9HELO</name>
<feature type="compositionally biased region" description="Polar residues" evidence="8">
    <location>
        <begin position="375"/>
        <end position="386"/>
    </location>
</feature>
<dbReference type="SUPFAM" id="SSF90123">
    <property type="entry name" value="ABC transporter transmembrane region"/>
    <property type="match status" value="2"/>
</dbReference>
<evidence type="ECO:0000259" key="11">
    <source>
        <dbReference type="PROSITE" id="PS50929"/>
    </source>
</evidence>
<keyword evidence="6 9" id="KW-1133">Transmembrane helix</keyword>
<dbReference type="InterPro" id="IPR050173">
    <property type="entry name" value="ABC_transporter_C-like"/>
</dbReference>
<keyword evidence="3 9" id="KW-0812">Transmembrane</keyword>
<keyword evidence="2" id="KW-0813">Transport</keyword>
<dbReference type="STRING" id="87229.A0A4Z1KUN0"/>
<feature type="transmembrane region" description="Helical" evidence="9">
    <location>
        <begin position="519"/>
        <end position="552"/>
    </location>
</feature>
<feature type="transmembrane region" description="Helical" evidence="9">
    <location>
        <begin position="456"/>
        <end position="473"/>
    </location>
</feature>
<keyword evidence="13" id="KW-1185">Reference proteome</keyword>
<dbReference type="PANTHER" id="PTHR24223:SF399">
    <property type="entry name" value="ABC TRANSPORTER ATNG"/>
    <property type="match status" value="1"/>
</dbReference>
<dbReference type="PROSITE" id="PS50893">
    <property type="entry name" value="ABC_TRANSPORTER_2"/>
    <property type="match status" value="1"/>
</dbReference>
<feature type="transmembrane region" description="Helical" evidence="9">
    <location>
        <begin position="67"/>
        <end position="85"/>
    </location>
</feature>